<gene>
    <name evidence="1" type="ORF">K466DRAFT_488889</name>
</gene>
<dbReference type="Proteomes" id="UP000308197">
    <property type="component" value="Unassembled WGS sequence"/>
</dbReference>
<evidence type="ECO:0000313" key="2">
    <source>
        <dbReference type="Proteomes" id="UP000308197"/>
    </source>
</evidence>
<evidence type="ECO:0000313" key="1">
    <source>
        <dbReference type="EMBL" id="TFK88466.1"/>
    </source>
</evidence>
<proteinExistence type="predicted"/>
<dbReference type="InParanoid" id="A0A5C3PFV1"/>
<sequence length="134" mass="15255">LNIQSCKKLESLTLPIYIPHAKPEKAVSHVGVGVLKHYAPPTLRHITIMLYDLPRPTTLGNRVVLKLQEFDKVVTEARFPHLEEFSVCITVTDELARKSGRWMKCVGAARRALPNLHARGLLKLQDENRSYGWF</sequence>
<accession>A0A5C3PFV1</accession>
<name>A0A5C3PFV1_9APHY</name>
<reference evidence="1 2" key="1">
    <citation type="journal article" date="2019" name="Nat. Ecol. Evol.">
        <title>Megaphylogeny resolves global patterns of mushroom evolution.</title>
        <authorList>
            <person name="Varga T."/>
            <person name="Krizsan K."/>
            <person name="Foldi C."/>
            <person name="Dima B."/>
            <person name="Sanchez-Garcia M."/>
            <person name="Sanchez-Ramirez S."/>
            <person name="Szollosi G.J."/>
            <person name="Szarkandi J.G."/>
            <person name="Papp V."/>
            <person name="Albert L."/>
            <person name="Andreopoulos W."/>
            <person name="Angelini C."/>
            <person name="Antonin V."/>
            <person name="Barry K.W."/>
            <person name="Bougher N.L."/>
            <person name="Buchanan P."/>
            <person name="Buyck B."/>
            <person name="Bense V."/>
            <person name="Catcheside P."/>
            <person name="Chovatia M."/>
            <person name="Cooper J."/>
            <person name="Damon W."/>
            <person name="Desjardin D."/>
            <person name="Finy P."/>
            <person name="Geml J."/>
            <person name="Haridas S."/>
            <person name="Hughes K."/>
            <person name="Justo A."/>
            <person name="Karasinski D."/>
            <person name="Kautmanova I."/>
            <person name="Kiss B."/>
            <person name="Kocsube S."/>
            <person name="Kotiranta H."/>
            <person name="LaButti K.M."/>
            <person name="Lechner B.E."/>
            <person name="Liimatainen K."/>
            <person name="Lipzen A."/>
            <person name="Lukacs Z."/>
            <person name="Mihaltcheva S."/>
            <person name="Morgado L.N."/>
            <person name="Niskanen T."/>
            <person name="Noordeloos M.E."/>
            <person name="Ohm R.A."/>
            <person name="Ortiz-Santana B."/>
            <person name="Ovrebo C."/>
            <person name="Racz N."/>
            <person name="Riley R."/>
            <person name="Savchenko A."/>
            <person name="Shiryaev A."/>
            <person name="Soop K."/>
            <person name="Spirin V."/>
            <person name="Szebenyi C."/>
            <person name="Tomsovsky M."/>
            <person name="Tulloss R.E."/>
            <person name="Uehling J."/>
            <person name="Grigoriev I.V."/>
            <person name="Vagvolgyi C."/>
            <person name="Papp T."/>
            <person name="Martin F.M."/>
            <person name="Miettinen O."/>
            <person name="Hibbett D.S."/>
            <person name="Nagy L.G."/>
        </authorList>
    </citation>
    <scope>NUCLEOTIDE SEQUENCE [LARGE SCALE GENOMIC DNA]</scope>
    <source>
        <strain evidence="1 2">HHB13444</strain>
    </source>
</reference>
<organism evidence="1 2">
    <name type="scientific">Polyporus arcularius HHB13444</name>
    <dbReference type="NCBI Taxonomy" id="1314778"/>
    <lineage>
        <taxon>Eukaryota</taxon>
        <taxon>Fungi</taxon>
        <taxon>Dikarya</taxon>
        <taxon>Basidiomycota</taxon>
        <taxon>Agaricomycotina</taxon>
        <taxon>Agaricomycetes</taxon>
        <taxon>Polyporales</taxon>
        <taxon>Polyporaceae</taxon>
        <taxon>Polyporus</taxon>
    </lineage>
</organism>
<dbReference type="EMBL" id="ML211111">
    <property type="protein sequence ID" value="TFK88466.1"/>
    <property type="molecule type" value="Genomic_DNA"/>
</dbReference>
<feature type="non-terminal residue" evidence="1">
    <location>
        <position position="1"/>
    </location>
</feature>
<dbReference type="AlphaFoldDB" id="A0A5C3PFV1"/>
<keyword evidence="2" id="KW-1185">Reference proteome</keyword>
<evidence type="ECO:0008006" key="3">
    <source>
        <dbReference type="Google" id="ProtNLM"/>
    </source>
</evidence>
<protein>
    <recommendedName>
        <fullName evidence="3">F-box domain-containing protein</fullName>
    </recommendedName>
</protein>